<dbReference type="AlphaFoldDB" id="A0A6G0XNA7"/>
<dbReference type="Proteomes" id="UP000478052">
    <property type="component" value="Unassembled WGS sequence"/>
</dbReference>
<proteinExistence type="predicted"/>
<comment type="caution">
    <text evidence="2">The sequence shown here is derived from an EMBL/GenBank/DDBJ whole genome shotgun (WGS) entry which is preliminary data.</text>
</comment>
<protein>
    <recommendedName>
        <fullName evidence="1">Reverse transcriptase domain-containing protein</fullName>
    </recommendedName>
</protein>
<dbReference type="InterPro" id="IPR000477">
    <property type="entry name" value="RT_dom"/>
</dbReference>
<gene>
    <name evidence="2" type="ORF">FWK35_00024636</name>
</gene>
<evidence type="ECO:0000259" key="1">
    <source>
        <dbReference type="PROSITE" id="PS50878"/>
    </source>
</evidence>
<organism evidence="2 3">
    <name type="scientific">Aphis craccivora</name>
    <name type="common">Cowpea aphid</name>
    <dbReference type="NCBI Taxonomy" id="307492"/>
    <lineage>
        <taxon>Eukaryota</taxon>
        <taxon>Metazoa</taxon>
        <taxon>Ecdysozoa</taxon>
        <taxon>Arthropoda</taxon>
        <taxon>Hexapoda</taxon>
        <taxon>Insecta</taxon>
        <taxon>Pterygota</taxon>
        <taxon>Neoptera</taxon>
        <taxon>Paraneoptera</taxon>
        <taxon>Hemiptera</taxon>
        <taxon>Sternorrhyncha</taxon>
        <taxon>Aphidomorpha</taxon>
        <taxon>Aphidoidea</taxon>
        <taxon>Aphididae</taxon>
        <taxon>Aphidini</taxon>
        <taxon>Aphis</taxon>
        <taxon>Aphis</taxon>
    </lineage>
</organism>
<feature type="domain" description="Reverse transcriptase" evidence="1">
    <location>
        <begin position="113"/>
        <end position="345"/>
    </location>
</feature>
<dbReference type="EMBL" id="VUJU01007692">
    <property type="protein sequence ID" value="KAF0741793.1"/>
    <property type="molecule type" value="Genomic_DNA"/>
</dbReference>
<dbReference type="Pfam" id="PF00078">
    <property type="entry name" value="RVT_1"/>
    <property type="match status" value="1"/>
</dbReference>
<dbReference type="GO" id="GO:0071897">
    <property type="term" value="P:DNA biosynthetic process"/>
    <property type="evidence" value="ECO:0007669"/>
    <property type="project" value="UniProtKB-ARBA"/>
</dbReference>
<dbReference type="CDD" id="cd01650">
    <property type="entry name" value="RT_nLTR_like"/>
    <property type="match status" value="1"/>
</dbReference>
<reference evidence="2 3" key="1">
    <citation type="submission" date="2019-08" db="EMBL/GenBank/DDBJ databases">
        <title>Whole genome of Aphis craccivora.</title>
        <authorList>
            <person name="Voronova N.V."/>
            <person name="Shulinski R.S."/>
            <person name="Bandarenka Y.V."/>
            <person name="Zhorov D.G."/>
            <person name="Warner D."/>
        </authorList>
    </citation>
    <scope>NUCLEOTIDE SEQUENCE [LARGE SCALE GENOMIC DNA]</scope>
    <source>
        <strain evidence="2">180601</strain>
        <tissue evidence="2">Whole Body</tissue>
    </source>
</reference>
<evidence type="ECO:0000313" key="2">
    <source>
        <dbReference type="EMBL" id="KAF0741793.1"/>
    </source>
</evidence>
<dbReference type="PROSITE" id="PS50878">
    <property type="entry name" value="RT_POL"/>
    <property type="match status" value="1"/>
</dbReference>
<dbReference type="SUPFAM" id="SSF56672">
    <property type="entry name" value="DNA/RNA polymerases"/>
    <property type="match status" value="1"/>
</dbReference>
<keyword evidence="3" id="KW-1185">Reference proteome</keyword>
<evidence type="ECO:0000313" key="3">
    <source>
        <dbReference type="Proteomes" id="UP000478052"/>
    </source>
</evidence>
<name>A0A6G0XNA7_APHCR</name>
<dbReference type="PANTHER" id="PTHR19446">
    <property type="entry name" value="REVERSE TRANSCRIPTASES"/>
    <property type="match status" value="1"/>
</dbReference>
<accession>A0A6G0XNA7</accession>
<dbReference type="OrthoDB" id="6630711at2759"/>
<dbReference type="InterPro" id="IPR043502">
    <property type="entry name" value="DNA/RNA_pol_sf"/>
</dbReference>
<sequence length="421" mass="48097">MNKVTIKHLKVNDLIINAQTEPKKAADTFNEFFTSIGQKLQDNFSSTEPIESNKPYETSFDDSFLSPVNSNEIIDLINSLKDDTASGFDKITVKLLKNISVFISSPLAHIYNMSLSEGIFPTKFKLAIVKPLFKKGNKESMSNYRPISMICNFSKLLEKIVKYRLMSFLEKHHLLSKNQFGFRPGVGTVDAIYSVSRHIYKGLDRGDKTVGIFLDFAKAFDTVDHKILLKTLPNFGIKNNSLSWFASYLKDRMQMVMVNDVLGKELVFNCGVPQGTDGLISTYADDTCLLFFDTSWDSVYAKASTGLNQIIRKLNTKKITLNLDKTEFIAFSIYSYQSPFEEIEITDNIHNHNGCKIKRVTRNRTYDISNNYTKKTIGQRFVDYLGPTFFNAMPFAIKKTIRSNPKSNHKLIIYNWLLQEI</sequence>